<dbReference type="AlphaFoldDB" id="A0A8S1TK18"/>
<gene>
    <name evidence="1" type="ORF">PPENT_87.1.T0210403</name>
</gene>
<dbReference type="EMBL" id="CAJJDO010000021">
    <property type="protein sequence ID" value="CAD8151532.1"/>
    <property type="molecule type" value="Genomic_DNA"/>
</dbReference>
<organism evidence="1 2">
    <name type="scientific">Paramecium pentaurelia</name>
    <dbReference type="NCBI Taxonomy" id="43138"/>
    <lineage>
        <taxon>Eukaryota</taxon>
        <taxon>Sar</taxon>
        <taxon>Alveolata</taxon>
        <taxon>Ciliophora</taxon>
        <taxon>Intramacronucleata</taxon>
        <taxon>Oligohymenophorea</taxon>
        <taxon>Peniculida</taxon>
        <taxon>Parameciidae</taxon>
        <taxon>Paramecium</taxon>
    </lineage>
</organism>
<proteinExistence type="predicted"/>
<evidence type="ECO:0000313" key="2">
    <source>
        <dbReference type="Proteomes" id="UP000689195"/>
    </source>
</evidence>
<sequence>MSIWIELSDIFLSHLCWLIQDKNKSRKIGFHIRKNNTDGGPYNEKGDWNKKGRWIELIEGFKFLFNGINDDIYRNGQKVCR</sequence>
<protein>
    <submittedName>
        <fullName evidence="1">Uncharacterized protein</fullName>
    </submittedName>
</protein>
<evidence type="ECO:0000313" key="1">
    <source>
        <dbReference type="EMBL" id="CAD8151532.1"/>
    </source>
</evidence>
<dbReference type="Proteomes" id="UP000689195">
    <property type="component" value="Unassembled WGS sequence"/>
</dbReference>
<keyword evidence="2" id="KW-1185">Reference proteome</keyword>
<name>A0A8S1TK18_9CILI</name>
<accession>A0A8S1TK18</accession>
<reference evidence="1" key="1">
    <citation type="submission" date="2021-01" db="EMBL/GenBank/DDBJ databases">
        <authorList>
            <consortium name="Genoscope - CEA"/>
            <person name="William W."/>
        </authorList>
    </citation>
    <scope>NUCLEOTIDE SEQUENCE</scope>
</reference>
<comment type="caution">
    <text evidence="1">The sequence shown here is derived from an EMBL/GenBank/DDBJ whole genome shotgun (WGS) entry which is preliminary data.</text>
</comment>